<gene>
    <name evidence="3" type="ORF">DL546_000401</name>
</gene>
<dbReference type="Gene3D" id="3.30.9.60">
    <property type="match status" value="1"/>
</dbReference>
<dbReference type="InterPro" id="IPR036188">
    <property type="entry name" value="FAD/NAD-bd_sf"/>
</dbReference>
<dbReference type="SUPFAM" id="SSF51905">
    <property type="entry name" value="FAD/NAD(P)-binding domain"/>
    <property type="match status" value="1"/>
</dbReference>
<name>A0A420XXL9_9PEZI</name>
<evidence type="ECO:0000256" key="1">
    <source>
        <dbReference type="SAM" id="MobiDB-lite"/>
    </source>
</evidence>
<comment type="caution">
    <text evidence="3">The sequence shown here is derived from an EMBL/GenBank/DDBJ whole genome shotgun (WGS) entry which is preliminary data.</text>
</comment>
<dbReference type="InterPro" id="IPR054707">
    <property type="entry name" value="DhpH_subs-bd"/>
</dbReference>
<accession>A0A420XXL9</accession>
<dbReference type="Proteomes" id="UP000275385">
    <property type="component" value="Unassembled WGS sequence"/>
</dbReference>
<dbReference type="EMBL" id="QVQW01000105">
    <property type="protein sequence ID" value="RKU40405.1"/>
    <property type="molecule type" value="Genomic_DNA"/>
</dbReference>
<dbReference type="STRING" id="177199.A0A420XXL9"/>
<keyword evidence="4" id="KW-1185">Reference proteome</keyword>
<dbReference type="Gene3D" id="3.50.50.60">
    <property type="entry name" value="FAD/NAD(P)-binding domain"/>
    <property type="match status" value="1"/>
</dbReference>
<dbReference type="InterPro" id="IPR053212">
    <property type="entry name" value="DHP_3-monooxygenase"/>
</dbReference>
<evidence type="ECO:0000259" key="2">
    <source>
        <dbReference type="Pfam" id="PF22607"/>
    </source>
</evidence>
<evidence type="ECO:0000313" key="4">
    <source>
        <dbReference type="Proteomes" id="UP000275385"/>
    </source>
</evidence>
<dbReference type="OrthoDB" id="16820at2759"/>
<dbReference type="PANTHER" id="PTHR47469:SF2">
    <property type="entry name" value="OS06G0597600 PROTEIN"/>
    <property type="match status" value="1"/>
</dbReference>
<dbReference type="SUPFAM" id="SSF54373">
    <property type="entry name" value="FAD-linked reductases, C-terminal domain"/>
    <property type="match status" value="1"/>
</dbReference>
<feature type="region of interest" description="Disordered" evidence="1">
    <location>
        <begin position="410"/>
        <end position="430"/>
    </location>
</feature>
<dbReference type="PANTHER" id="PTHR47469">
    <property type="entry name" value="MONOOXYGENASE-LIKE"/>
    <property type="match status" value="1"/>
</dbReference>
<proteinExistence type="predicted"/>
<dbReference type="Pfam" id="PF22607">
    <property type="entry name" value="FAD_binding-like"/>
    <property type="match status" value="1"/>
</dbReference>
<evidence type="ECO:0000313" key="3">
    <source>
        <dbReference type="EMBL" id="RKU40405.1"/>
    </source>
</evidence>
<protein>
    <recommendedName>
        <fullName evidence="2">2,6-dihydroxypyridine 3-monooxygenase substrate binding domain-containing protein</fullName>
    </recommendedName>
</protein>
<feature type="domain" description="2,6-dihydroxypyridine 3-monooxygenase substrate binding" evidence="2">
    <location>
        <begin position="206"/>
        <end position="337"/>
    </location>
</feature>
<sequence length="430" mass="48002">MFGLRKMSTQSRPLDVITIGGSLAGLMASIALRRQGHHVRIFEQAPTPLLHDQGAGIVAGGETQRFLEQYDRTKTPNSVPSHTRLYLNKKGGIIHEESSLQHMTSWDLLYNIYRSNFDGIKTDYISQDRHDRAQQGAPGEGTYQHGRRVAKLEHAGDKVKVFYHSTIKDDDQNQIKVEEADLVVLAEGASSAIRKQLCPSAPPKKYAGYVAFRGTISETDLSSKAAEVFIEKFPFFHDKGIQILAYVIPGKNGSVEPGHRLLNWVWYWNIEDMESNEYKAVFTDKHGQSHRWTLPPGDNMSEEVWTRQKQRATDLLPPQFAEAVCKTKSPFVQAVADLEPSDSGVWKMDEKVVLVGDAVAGFRPHTAASTSQAAFHALRLGNVFAGEIGRDDYEREVMEYATHMQKHGVELGQRSQFGDHPLSGGYGQAP</sequence>
<reference evidence="3 4" key="1">
    <citation type="submission" date="2018-08" db="EMBL/GenBank/DDBJ databases">
        <title>Draft genome of the lignicolous fungus Coniochaeta pulveracea.</title>
        <authorList>
            <person name="Borstlap C.J."/>
            <person name="De Witt R.N."/>
            <person name="Botha A."/>
            <person name="Volschenk H."/>
        </authorList>
    </citation>
    <scope>NUCLEOTIDE SEQUENCE [LARGE SCALE GENOMIC DNA]</scope>
    <source>
        <strain evidence="3 4">CAB683</strain>
    </source>
</reference>
<organism evidence="3 4">
    <name type="scientific">Coniochaeta pulveracea</name>
    <dbReference type="NCBI Taxonomy" id="177199"/>
    <lineage>
        <taxon>Eukaryota</taxon>
        <taxon>Fungi</taxon>
        <taxon>Dikarya</taxon>
        <taxon>Ascomycota</taxon>
        <taxon>Pezizomycotina</taxon>
        <taxon>Sordariomycetes</taxon>
        <taxon>Sordariomycetidae</taxon>
        <taxon>Coniochaetales</taxon>
        <taxon>Coniochaetaceae</taxon>
        <taxon>Coniochaeta</taxon>
    </lineage>
</organism>
<dbReference type="AlphaFoldDB" id="A0A420XXL9"/>